<evidence type="ECO:0000313" key="2">
    <source>
        <dbReference type="EMBL" id="MCJ2180626.1"/>
    </source>
</evidence>
<dbReference type="InterPro" id="IPR052732">
    <property type="entry name" value="Cell-binding_unc_protein"/>
</dbReference>
<dbReference type="RefSeq" id="WP_243996054.1">
    <property type="nucleotide sequence ID" value="NZ_JALHLE010000038.1"/>
</dbReference>
<dbReference type="PANTHER" id="PTHR43883">
    <property type="entry name" value="SLR0207 PROTEIN"/>
    <property type="match status" value="1"/>
</dbReference>
<gene>
    <name evidence="2" type="ORF">MTR64_18800</name>
</gene>
<dbReference type="Proteomes" id="UP001162880">
    <property type="component" value="Unassembled WGS sequence"/>
</dbReference>
<dbReference type="EMBL" id="JALHLE010000038">
    <property type="protein sequence ID" value="MCJ2180626.1"/>
    <property type="molecule type" value="Genomic_DNA"/>
</dbReference>
<sequence length="514" mass="55287">MRACDDQSGTIDLLSRPETYGLSGPVERIDTHAAMVFLAGCRAFKLKRAVRYPYLDFSTVDRRKAVCDAELALNRRTAPDLYLAVQPVGRQPDGRLTLGEGVPVDWVVVMRRFAPECLLDAMAGQGPLEPGLIRDLADGIAAFHDTADIVQGPGADRVRAVIDGNRASMAALPEDLLPAAMCDQLHRRSLAVLETLAPLLDKRGQSGHVRHCHGDLHLANICLWQGQSTLFDCLEFDPELATTDVLYDLAFLVMDMWQRGLHAGASLLFNRYCDMRAESDGLAAMPLFLSMRAAVRAHVNASAAARQSGDRQRAEKANAARGYLEAALAFLDRKPPRLIAVGGLSGTGKSTLAGHLAPLCGAAPGARWLRSDVLRKRLAGLPPEQTLPPEAYARERSAEVYRTLTEVARRTLASGMDVIVDAVFADPAERDAAADVAAQCGVAFTGLWLEAPASAMRERVGARRGDASDANAAVVDRQLGYDLGGLGAWRRIDAGGSPDTVLRAALEQLHDSGS</sequence>
<evidence type="ECO:0000259" key="1">
    <source>
        <dbReference type="Pfam" id="PF01636"/>
    </source>
</evidence>
<dbReference type="Pfam" id="PF13671">
    <property type="entry name" value="AAA_33"/>
    <property type="match status" value="1"/>
</dbReference>
<dbReference type="InterPro" id="IPR002575">
    <property type="entry name" value="Aminoglycoside_PTrfase"/>
</dbReference>
<dbReference type="Gene3D" id="3.40.50.300">
    <property type="entry name" value="P-loop containing nucleotide triphosphate hydrolases"/>
    <property type="match status" value="1"/>
</dbReference>
<dbReference type="InterPro" id="IPR027417">
    <property type="entry name" value="P-loop_NTPase"/>
</dbReference>
<dbReference type="SUPFAM" id="SSF52540">
    <property type="entry name" value="P-loop containing nucleoside triphosphate hydrolases"/>
    <property type="match status" value="1"/>
</dbReference>
<protein>
    <submittedName>
        <fullName evidence="2">AAA family ATPase</fullName>
    </submittedName>
</protein>
<reference evidence="2" key="1">
    <citation type="submission" date="2022-03" db="EMBL/GenBank/DDBJ databases">
        <title>Identification of a novel bacterium isolated from mangrove sediments.</title>
        <authorList>
            <person name="Pan X."/>
        </authorList>
    </citation>
    <scope>NUCLEOTIDE SEQUENCE</scope>
    <source>
        <strain evidence="2">B2580</strain>
    </source>
</reference>
<dbReference type="InterPro" id="IPR011009">
    <property type="entry name" value="Kinase-like_dom_sf"/>
</dbReference>
<name>A0ABT0B6G1_9SPHN</name>
<keyword evidence="3" id="KW-1185">Reference proteome</keyword>
<comment type="caution">
    <text evidence="2">The sequence shown here is derived from an EMBL/GenBank/DDBJ whole genome shotgun (WGS) entry which is preliminary data.</text>
</comment>
<feature type="domain" description="Aminoglycoside phosphotransferase" evidence="1">
    <location>
        <begin position="126"/>
        <end position="263"/>
    </location>
</feature>
<organism evidence="2 3">
    <name type="scientific">Novosphingobium album</name>
    <name type="common">ex Hu et al. 2023</name>
    <dbReference type="NCBI Taxonomy" id="2930093"/>
    <lineage>
        <taxon>Bacteria</taxon>
        <taxon>Pseudomonadati</taxon>
        <taxon>Pseudomonadota</taxon>
        <taxon>Alphaproteobacteria</taxon>
        <taxon>Sphingomonadales</taxon>
        <taxon>Sphingomonadaceae</taxon>
        <taxon>Novosphingobium</taxon>
    </lineage>
</organism>
<evidence type="ECO:0000313" key="3">
    <source>
        <dbReference type="Proteomes" id="UP001162880"/>
    </source>
</evidence>
<dbReference type="SUPFAM" id="SSF56112">
    <property type="entry name" value="Protein kinase-like (PK-like)"/>
    <property type="match status" value="1"/>
</dbReference>
<proteinExistence type="predicted"/>
<dbReference type="PANTHER" id="PTHR43883:SF1">
    <property type="entry name" value="GLUCONOKINASE"/>
    <property type="match status" value="1"/>
</dbReference>
<accession>A0ABT0B6G1</accession>
<dbReference type="Pfam" id="PF01636">
    <property type="entry name" value="APH"/>
    <property type="match status" value="1"/>
</dbReference>